<evidence type="ECO:0000313" key="4">
    <source>
        <dbReference type="Proteomes" id="UP000233551"/>
    </source>
</evidence>
<evidence type="ECO:0000313" key="1">
    <source>
        <dbReference type="EMBL" id="OWM68446.1"/>
    </source>
</evidence>
<reference evidence="3" key="1">
    <citation type="journal article" date="2017" name="Plant J.">
        <title>The pomegranate (Punica granatum L.) genome and the genomics of punicalagin biosynthesis.</title>
        <authorList>
            <person name="Qin G."/>
            <person name="Xu C."/>
            <person name="Ming R."/>
            <person name="Tang H."/>
            <person name="Guyot R."/>
            <person name="Kramer E.M."/>
            <person name="Hu Y."/>
            <person name="Yi X."/>
            <person name="Qi Y."/>
            <person name="Xu X."/>
            <person name="Gao Z."/>
            <person name="Pan H."/>
            <person name="Jian J."/>
            <person name="Tian Y."/>
            <person name="Yue Z."/>
            <person name="Xu Y."/>
        </authorList>
    </citation>
    <scope>NUCLEOTIDE SEQUENCE [LARGE SCALE GENOMIC DNA]</scope>
    <source>
        <strain evidence="3">cv. Dabenzi</strain>
    </source>
</reference>
<evidence type="ECO:0000313" key="2">
    <source>
        <dbReference type="EMBL" id="PKI63091.1"/>
    </source>
</evidence>
<dbReference type="Proteomes" id="UP000233551">
    <property type="component" value="Unassembled WGS sequence"/>
</dbReference>
<dbReference type="Proteomes" id="UP000197138">
    <property type="component" value="Unassembled WGS sequence"/>
</dbReference>
<sequence length="145" mass="16121">MLDYLCRVLGGDGPIAVFTGDAVACECCRREVVLWVRLTLGTKMYLVSKESGNCTWLTHRDGQNFPLVMWTVDGGVFDLPGAGLAAEVVARCSIGYRLCRRGDRSSLGMPRSCNEGLELRLKLTNPEGSRIRVRRSSDCLQYLWS</sequence>
<proteinExistence type="predicted"/>
<organism evidence="1 3">
    <name type="scientific">Punica granatum</name>
    <name type="common">Pomegranate</name>
    <dbReference type="NCBI Taxonomy" id="22663"/>
    <lineage>
        <taxon>Eukaryota</taxon>
        <taxon>Viridiplantae</taxon>
        <taxon>Streptophyta</taxon>
        <taxon>Embryophyta</taxon>
        <taxon>Tracheophyta</taxon>
        <taxon>Spermatophyta</taxon>
        <taxon>Magnoliopsida</taxon>
        <taxon>eudicotyledons</taxon>
        <taxon>Gunneridae</taxon>
        <taxon>Pentapetalae</taxon>
        <taxon>rosids</taxon>
        <taxon>malvids</taxon>
        <taxon>Myrtales</taxon>
        <taxon>Lythraceae</taxon>
        <taxon>Punica</taxon>
    </lineage>
</organism>
<reference evidence="2 4" key="3">
    <citation type="submission" date="2017-11" db="EMBL/GenBank/DDBJ databases">
        <title>De-novo sequencing of pomegranate (Punica granatum L.) genome.</title>
        <authorList>
            <person name="Akparov Z."/>
            <person name="Amiraslanov A."/>
            <person name="Hajiyeva S."/>
            <person name="Abbasov M."/>
            <person name="Kaur K."/>
            <person name="Hamwieh A."/>
            <person name="Solovyev V."/>
            <person name="Salamov A."/>
            <person name="Braich B."/>
            <person name="Kosarev P."/>
            <person name="Mahmoud A."/>
            <person name="Hajiyev E."/>
            <person name="Babayeva S."/>
            <person name="Izzatullayeva V."/>
            <person name="Mammadov A."/>
            <person name="Mammadov A."/>
            <person name="Sharifova S."/>
            <person name="Ojaghi J."/>
            <person name="Eynullazada K."/>
            <person name="Bayramov B."/>
            <person name="Abdulazimova A."/>
            <person name="Shahmuradov I."/>
        </authorList>
    </citation>
    <scope>NUCLEOTIDE SEQUENCE [LARGE SCALE GENOMIC DNA]</scope>
    <source>
        <strain evidence="2">AG2017</strain>
        <strain evidence="4">cv. AG2017</strain>
        <tissue evidence="2">Leaf</tissue>
    </source>
</reference>
<dbReference type="EMBL" id="MTKT01004994">
    <property type="protein sequence ID" value="OWM68446.1"/>
    <property type="molecule type" value="Genomic_DNA"/>
</dbReference>
<dbReference type="EMBL" id="PGOL01000907">
    <property type="protein sequence ID" value="PKI63091.1"/>
    <property type="molecule type" value="Genomic_DNA"/>
</dbReference>
<evidence type="ECO:0000313" key="3">
    <source>
        <dbReference type="Proteomes" id="UP000197138"/>
    </source>
</evidence>
<comment type="caution">
    <text evidence="1">The sequence shown here is derived from an EMBL/GenBank/DDBJ whole genome shotgun (WGS) entry which is preliminary data.</text>
</comment>
<keyword evidence="4" id="KW-1185">Reference proteome</keyword>
<accession>A0A218W733</accession>
<dbReference type="AlphaFoldDB" id="A0A218W733"/>
<protein>
    <submittedName>
        <fullName evidence="1">Uncharacterized protein</fullName>
    </submittedName>
</protein>
<reference evidence="1" key="2">
    <citation type="submission" date="2017-06" db="EMBL/GenBank/DDBJ databases">
        <title>The pomegranate genome and the genomics of punicalagin biosynthesis.</title>
        <authorList>
            <person name="Xu C."/>
        </authorList>
    </citation>
    <scope>NUCLEOTIDE SEQUENCE [LARGE SCALE GENOMIC DNA]</scope>
    <source>
        <tissue evidence="1">Fresh leaf</tissue>
    </source>
</reference>
<gene>
    <name evidence="1" type="ORF">CDL15_Pgr026990</name>
    <name evidence="2" type="ORF">CRG98_016542</name>
</gene>
<name>A0A218W733_PUNGR</name>